<name>A0A381Z4I4_9ZZZZ</name>
<evidence type="ECO:0000256" key="1">
    <source>
        <dbReference type="SAM" id="Phobius"/>
    </source>
</evidence>
<gene>
    <name evidence="3" type="ORF">METZ01_LOCUS136705</name>
</gene>
<sequence>MDDQPVEEAEPGRAWGIGHVVAGVVIGMVASVVVAGLIFTLGDYEVDEVLPLSMVAVMQAALWVGLLGVPLWLVVVRGVRWSDLGWGARARDAWGGLWVGVVCQMFVVPVIYLPLLLLDDDLDISAPARELTDKADGLGGILLLVLSVVIGAPIVEEVFFRGLALRAFEARMRPRVALVVSAVVFGFAHLQPLQFPALVTIGLVCGWLVQRDGRLGRAVWAHLGFNAVAVTMLLVGVGG</sequence>
<feature type="domain" description="CAAX prenyl protease 2/Lysostaphin resistance protein A-like" evidence="2">
    <location>
        <begin position="141"/>
        <end position="228"/>
    </location>
</feature>
<dbReference type="EMBL" id="UINC01019826">
    <property type="protein sequence ID" value="SVA83851.1"/>
    <property type="molecule type" value="Genomic_DNA"/>
</dbReference>
<reference evidence="3" key="1">
    <citation type="submission" date="2018-05" db="EMBL/GenBank/DDBJ databases">
        <authorList>
            <person name="Lanie J.A."/>
            <person name="Ng W.-L."/>
            <person name="Kazmierczak K.M."/>
            <person name="Andrzejewski T.M."/>
            <person name="Davidsen T.M."/>
            <person name="Wayne K.J."/>
            <person name="Tettelin H."/>
            <person name="Glass J.I."/>
            <person name="Rusch D."/>
            <person name="Podicherti R."/>
            <person name="Tsui H.-C.T."/>
            <person name="Winkler M.E."/>
        </authorList>
    </citation>
    <scope>NUCLEOTIDE SEQUENCE</scope>
</reference>
<dbReference type="InterPro" id="IPR003675">
    <property type="entry name" value="Rce1/LyrA-like_dom"/>
</dbReference>
<dbReference type="PANTHER" id="PTHR36435">
    <property type="entry name" value="SLR1288 PROTEIN"/>
    <property type="match status" value="1"/>
</dbReference>
<organism evidence="3">
    <name type="scientific">marine metagenome</name>
    <dbReference type="NCBI Taxonomy" id="408172"/>
    <lineage>
        <taxon>unclassified sequences</taxon>
        <taxon>metagenomes</taxon>
        <taxon>ecological metagenomes</taxon>
    </lineage>
</organism>
<dbReference type="GO" id="GO:0080120">
    <property type="term" value="P:CAAX-box protein maturation"/>
    <property type="evidence" value="ECO:0007669"/>
    <property type="project" value="UniProtKB-ARBA"/>
</dbReference>
<dbReference type="AlphaFoldDB" id="A0A381Z4I4"/>
<feature type="transmembrane region" description="Helical" evidence="1">
    <location>
        <begin position="54"/>
        <end position="76"/>
    </location>
</feature>
<dbReference type="InterPro" id="IPR052710">
    <property type="entry name" value="CAAX_protease"/>
</dbReference>
<feature type="transmembrane region" description="Helical" evidence="1">
    <location>
        <begin position="176"/>
        <end position="209"/>
    </location>
</feature>
<proteinExistence type="predicted"/>
<keyword evidence="1" id="KW-0812">Transmembrane</keyword>
<evidence type="ECO:0000259" key="2">
    <source>
        <dbReference type="Pfam" id="PF02517"/>
    </source>
</evidence>
<feature type="transmembrane region" description="Helical" evidence="1">
    <location>
        <begin position="137"/>
        <end position="155"/>
    </location>
</feature>
<protein>
    <recommendedName>
        <fullName evidence="2">CAAX prenyl protease 2/Lysostaphin resistance protein A-like domain-containing protein</fullName>
    </recommendedName>
</protein>
<feature type="transmembrane region" description="Helical" evidence="1">
    <location>
        <begin position="20"/>
        <end position="42"/>
    </location>
</feature>
<evidence type="ECO:0000313" key="3">
    <source>
        <dbReference type="EMBL" id="SVA83851.1"/>
    </source>
</evidence>
<dbReference type="PANTHER" id="PTHR36435:SF1">
    <property type="entry name" value="CAAX AMINO TERMINAL PROTEASE FAMILY PROTEIN"/>
    <property type="match status" value="1"/>
</dbReference>
<dbReference type="GO" id="GO:0004175">
    <property type="term" value="F:endopeptidase activity"/>
    <property type="evidence" value="ECO:0007669"/>
    <property type="project" value="UniProtKB-ARBA"/>
</dbReference>
<keyword evidence="1" id="KW-0472">Membrane</keyword>
<dbReference type="Pfam" id="PF02517">
    <property type="entry name" value="Rce1-like"/>
    <property type="match status" value="1"/>
</dbReference>
<feature type="transmembrane region" description="Helical" evidence="1">
    <location>
        <begin position="97"/>
        <end position="117"/>
    </location>
</feature>
<feature type="transmembrane region" description="Helical" evidence="1">
    <location>
        <begin position="215"/>
        <end position="237"/>
    </location>
</feature>
<keyword evidence="1" id="KW-1133">Transmembrane helix</keyword>
<accession>A0A381Z4I4</accession>